<dbReference type="PANTHER" id="PTHR13391">
    <property type="entry name" value="MITOCHONDRIAL DISTRIBUTION REGULATOR MISATO"/>
    <property type="match status" value="1"/>
</dbReference>
<dbReference type="GO" id="GO:0005739">
    <property type="term" value="C:mitochondrion"/>
    <property type="evidence" value="ECO:0007669"/>
    <property type="project" value="TreeGrafter"/>
</dbReference>
<protein>
    <recommendedName>
        <fullName evidence="1">Misato Segment II tubulin-like domain-containing protein</fullName>
    </recommendedName>
</protein>
<dbReference type="GO" id="GO:0007005">
    <property type="term" value="P:mitochondrion organization"/>
    <property type="evidence" value="ECO:0007669"/>
    <property type="project" value="InterPro"/>
</dbReference>
<reference evidence="2 3" key="1">
    <citation type="journal article" date="2022" name="Nat. Ecol. Evol.">
        <title>A masculinizing supergene underlies an exaggerated male reproductive morph in a spider.</title>
        <authorList>
            <person name="Hendrickx F."/>
            <person name="De Corte Z."/>
            <person name="Sonet G."/>
            <person name="Van Belleghem S.M."/>
            <person name="Kostlbacher S."/>
            <person name="Vangestel C."/>
        </authorList>
    </citation>
    <scope>NUCLEOTIDE SEQUENCE [LARGE SCALE GENOMIC DNA]</scope>
    <source>
        <strain evidence="2">W744_W776</strain>
    </source>
</reference>
<dbReference type="Proteomes" id="UP000827092">
    <property type="component" value="Unassembled WGS sequence"/>
</dbReference>
<keyword evidence="3" id="KW-1185">Reference proteome</keyword>
<evidence type="ECO:0000259" key="1">
    <source>
        <dbReference type="Pfam" id="PF10644"/>
    </source>
</evidence>
<dbReference type="EMBL" id="JAFNEN010004546">
    <property type="protein sequence ID" value="KAG8171033.1"/>
    <property type="molecule type" value="Genomic_DNA"/>
</dbReference>
<name>A0AAV6THL6_9ARAC</name>
<organism evidence="2 3">
    <name type="scientific">Oedothorax gibbosus</name>
    <dbReference type="NCBI Taxonomy" id="931172"/>
    <lineage>
        <taxon>Eukaryota</taxon>
        <taxon>Metazoa</taxon>
        <taxon>Ecdysozoa</taxon>
        <taxon>Arthropoda</taxon>
        <taxon>Chelicerata</taxon>
        <taxon>Arachnida</taxon>
        <taxon>Araneae</taxon>
        <taxon>Araneomorphae</taxon>
        <taxon>Entelegynae</taxon>
        <taxon>Araneoidea</taxon>
        <taxon>Linyphiidae</taxon>
        <taxon>Erigoninae</taxon>
        <taxon>Oedothorax</taxon>
    </lineage>
</organism>
<gene>
    <name evidence="2" type="ORF">JTE90_005175</name>
</gene>
<sequence length="113" mass="13137">MSSSKEIVTIQVGNFANFIGTHWWNIQESSFCYTPDSSIPLDINHDVMFREGQNFRGEVTYTPRVLVVDLPENLRSIREECPLYRSADEDKTDAPWEGALEVIRKTRQEKTHF</sequence>
<dbReference type="InterPro" id="IPR036525">
    <property type="entry name" value="Tubulin/FtsZ_GTPase_sf"/>
</dbReference>
<dbReference type="SUPFAM" id="SSF52490">
    <property type="entry name" value="Tubulin nucleotide-binding domain-like"/>
    <property type="match status" value="1"/>
</dbReference>
<comment type="caution">
    <text evidence="2">The sequence shown here is derived from an EMBL/GenBank/DDBJ whole genome shotgun (WGS) entry which is preliminary data.</text>
</comment>
<dbReference type="InterPro" id="IPR049942">
    <property type="entry name" value="DML1/Misato"/>
</dbReference>
<accession>A0AAV6THL6</accession>
<evidence type="ECO:0000313" key="3">
    <source>
        <dbReference type="Proteomes" id="UP000827092"/>
    </source>
</evidence>
<dbReference type="Pfam" id="PF10644">
    <property type="entry name" value="Misat_Tub_SegII"/>
    <property type="match status" value="1"/>
</dbReference>
<dbReference type="PANTHER" id="PTHR13391:SF0">
    <property type="entry name" value="PROTEIN MISATO HOMOLOG 1"/>
    <property type="match status" value="1"/>
</dbReference>
<proteinExistence type="predicted"/>
<dbReference type="InterPro" id="IPR019605">
    <property type="entry name" value="Misato_II_tubulin-like"/>
</dbReference>
<feature type="domain" description="Misato Segment II tubulin-like" evidence="1">
    <location>
        <begin position="5"/>
        <end position="113"/>
    </location>
</feature>
<dbReference type="AlphaFoldDB" id="A0AAV6THL6"/>
<dbReference type="Gene3D" id="3.40.50.1440">
    <property type="entry name" value="Tubulin/FtsZ, GTPase domain"/>
    <property type="match status" value="1"/>
</dbReference>
<evidence type="ECO:0000313" key="2">
    <source>
        <dbReference type="EMBL" id="KAG8171033.1"/>
    </source>
</evidence>